<evidence type="ECO:0000256" key="2">
    <source>
        <dbReference type="ARBA" id="ARBA00006411"/>
    </source>
</evidence>
<sequence length="266" mass="28698">MIGPSYELGGPALPIVLERSELNLLWRHLELGTRPLTLATRECGVTLAEAAEFDRRSAATLRERGLLDGPAVHPELAAALHCLAAPRHAVDLRWTVEPGREIRAMAAEDGRRGARGVLDEERLFVDDVHPTDVIPSVIAVLAEMRAGTGQMVRLPAPVVEAAGADGPPSDARFETALVEHGIPAGEAKEVLGMLGTARLRGGQLGVTSRDRLGVPHRAPWVIDVYDTVQGRYAVHHRDDWITVAPADSARLAEMLRELLEAGTEEA</sequence>
<name>A0AAC9LHU6_9PSEU</name>
<dbReference type="EMBL" id="CP016076">
    <property type="protein sequence ID" value="APU17847.1"/>
    <property type="molecule type" value="Genomic_DNA"/>
</dbReference>
<evidence type="ECO:0000256" key="4">
    <source>
        <dbReference type="ARBA" id="ARBA00023186"/>
    </source>
</evidence>
<organism evidence="5 6">
    <name type="scientific">Actinoalloteichus fjordicus</name>
    <dbReference type="NCBI Taxonomy" id="1612552"/>
    <lineage>
        <taxon>Bacteria</taxon>
        <taxon>Bacillati</taxon>
        <taxon>Actinomycetota</taxon>
        <taxon>Actinomycetes</taxon>
        <taxon>Pseudonocardiales</taxon>
        <taxon>Pseudonocardiaceae</taxon>
        <taxon>Actinoalloteichus</taxon>
    </lineage>
</organism>
<dbReference type="AlphaFoldDB" id="A0AAC9LHU6"/>
<keyword evidence="6" id="KW-1185">Reference proteome</keyword>
<reference evidence="6" key="1">
    <citation type="submission" date="2016-06" db="EMBL/GenBank/DDBJ databases">
        <title>Complete genome sequence of Actinoalloteichus fjordicus DSM 46855 (=ADI127-17), type strain of the new species Actinoalloteichus fjordicus.</title>
        <authorList>
            <person name="Ruckert C."/>
            <person name="Nouioui I."/>
            <person name="Willmese J."/>
            <person name="van Wezel G."/>
            <person name="Klenk H.-P."/>
            <person name="Kalinowski J."/>
            <person name="Zotchev S.B."/>
        </authorList>
    </citation>
    <scope>NUCLEOTIDE SEQUENCE [LARGE SCALE GENOMIC DNA]</scope>
    <source>
        <strain evidence="6">ADI127-7</strain>
    </source>
</reference>
<dbReference type="Pfam" id="PF14011">
    <property type="entry name" value="ESX-1_EspG"/>
    <property type="match status" value="1"/>
</dbReference>
<dbReference type="Proteomes" id="UP000185511">
    <property type="component" value="Chromosome"/>
</dbReference>
<evidence type="ECO:0000256" key="1">
    <source>
        <dbReference type="ARBA" id="ARBA00004496"/>
    </source>
</evidence>
<evidence type="ECO:0000313" key="6">
    <source>
        <dbReference type="Proteomes" id="UP000185511"/>
    </source>
</evidence>
<protein>
    <submittedName>
        <fullName evidence="5">EspG family</fullName>
    </submittedName>
</protein>
<accession>A0AAC9LHU6</accession>
<comment type="subcellular location">
    <subcellularLocation>
        <location evidence="1">Cytoplasm</location>
    </subcellularLocation>
</comment>
<keyword evidence="4" id="KW-0143">Chaperone</keyword>
<dbReference type="RefSeq" id="WP_075743083.1">
    <property type="nucleotide sequence ID" value="NZ_CP016076.1"/>
</dbReference>
<gene>
    <name evidence="5" type="ORF">UA74_29275</name>
</gene>
<dbReference type="InterPro" id="IPR025734">
    <property type="entry name" value="EspG"/>
</dbReference>
<proteinExistence type="inferred from homology"/>
<evidence type="ECO:0000313" key="5">
    <source>
        <dbReference type="EMBL" id="APU17847.1"/>
    </source>
</evidence>
<dbReference type="KEGG" id="acad:UA74_29275"/>
<evidence type="ECO:0000256" key="3">
    <source>
        <dbReference type="ARBA" id="ARBA00022490"/>
    </source>
</evidence>
<comment type="similarity">
    <text evidence="2">Belongs to the EspG family.</text>
</comment>
<keyword evidence="3" id="KW-0963">Cytoplasm</keyword>